<evidence type="ECO:0000313" key="2">
    <source>
        <dbReference type="Proteomes" id="UP000199569"/>
    </source>
</evidence>
<dbReference type="EMBL" id="FMVJ01000007">
    <property type="protein sequence ID" value="SCY90547.1"/>
    <property type="molecule type" value="Genomic_DNA"/>
</dbReference>
<gene>
    <name evidence="1" type="ORF">SAMN02927923_02820</name>
</gene>
<dbReference type="AlphaFoldDB" id="A0A1G5JQF5"/>
<sequence>MGMQYVCDAPGGKTWFRIETEGEAALETDVMKHAVEKHFRQAWDAATCGYQSSSSSFIEQNIGLKAHVQRVMPLFLTLRDAEGNALATAMLPPGGKPDPAFRIIIVGPENRDPYPEHEGAIEALGAHFGLTLDRARCYPYR</sequence>
<proteinExistence type="predicted"/>
<name>A0A1G5JQF5_9HYPH</name>
<protein>
    <submittedName>
        <fullName evidence="1">Uncharacterized protein</fullName>
    </submittedName>
</protein>
<organism evidence="1 2">
    <name type="scientific">Microvirga guangxiensis</name>
    <dbReference type="NCBI Taxonomy" id="549386"/>
    <lineage>
        <taxon>Bacteria</taxon>
        <taxon>Pseudomonadati</taxon>
        <taxon>Pseudomonadota</taxon>
        <taxon>Alphaproteobacteria</taxon>
        <taxon>Hyphomicrobiales</taxon>
        <taxon>Methylobacteriaceae</taxon>
        <taxon>Microvirga</taxon>
    </lineage>
</organism>
<accession>A0A1G5JQF5</accession>
<reference evidence="1 2" key="1">
    <citation type="submission" date="2016-10" db="EMBL/GenBank/DDBJ databases">
        <authorList>
            <person name="de Groot N.N."/>
        </authorList>
    </citation>
    <scope>NUCLEOTIDE SEQUENCE [LARGE SCALE GENOMIC DNA]</scope>
    <source>
        <strain evidence="1 2">CGMCC 1.7666</strain>
    </source>
</reference>
<keyword evidence="2" id="KW-1185">Reference proteome</keyword>
<dbReference type="Proteomes" id="UP000199569">
    <property type="component" value="Unassembled WGS sequence"/>
</dbReference>
<evidence type="ECO:0000313" key="1">
    <source>
        <dbReference type="EMBL" id="SCY90547.1"/>
    </source>
</evidence>
<dbReference type="STRING" id="549386.SAMN02927923_02820"/>